<sequence>MISEHIKACQARGNAAVISIGGATGSYSLPNAQPDQAFTDQVWNTFLDLWPLSSRCTASSRLRVLVSIISRQPYPDQAMRDTLASSWFDLVWVQFYNDYCGVDNFGTHNFNFATWNYWVTTISTNKNVRILLGLPSSLSAAYTSDIDANQLNTILDAVQSYSNFGGVMMWDVGVALKSSLATSTSKFLCGSGSLEISESPRLPAAISISAITLPMVGFPRFSAPLFPTLTTTLIISKAIPTMRLIIPNRDAPLEVSVNVQNLTQVET</sequence>
<proteinExistence type="predicted"/>
<dbReference type="Proteomes" id="UP000726737">
    <property type="component" value="Unassembled WGS sequence"/>
</dbReference>
<dbReference type="InterPro" id="IPR017853">
    <property type="entry name" value="GH"/>
</dbReference>
<dbReference type="InterPro" id="IPR050542">
    <property type="entry name" value="Glycosyl_Hydrlase18_Chitinase"/>
</dbReference>
<evidence type="ECO:0000256" key="1">
    <source>
        <dbReference type="ARBA" id="ARBA00022801"/>
    </source>
</evidence>
<reference evidence="3" key="1">
    <citation type="journal article" date="2020" name="Fungal Divers.">
        <title>Resolving the Mortierellaceae phylogeny through synthesis of multi-gene phylogenetics and phylogenomics.</title>
        <authorList>
            <person name="Vandepol N."/>
            <person name="Liber J."/>
            <person name="Desiro A."/>
            <person name="Na H."/>
            <person name="Kennedy M."/>
            <person name="Barry K."/>
            <person name="Grigoriev I.V."/>
            <person name="Miller A.N."/>
            <person name="O'Donnell K."/>
            <person name="Stajich J.E."/>
            <person name="Bonito G."/>
        </authorList>
    </citation>
    <scope>NUCLEOTIDE SEQUENCE</scope>
    <source>
        <strain evidence="3">KOD948</strain>
    </source>
</reference>
<keyword evidence="2" id="KW-0326">Glycosidase</keyword>
<gene>
    <name evidence="3" type="primary">CHT1_1</name>
    <name evidence="3" type="ORF">BG011_004093</name>
</gene>
<keyword evidence="4" id="KW-1185">Reference proteome</keyword>
<dbReference type="Gene3D" id="3.20.20.80">
    <property type="entry name" value="Glycosidases"/>
    <property type="match status" value="2"/>
</dbReference>
<dbReference type="AlphaFoldDB" id="A0A9P6Q2F5"/>
<dbReference type="EMBL" id="JAAAJA010000269">
    <property type="protein sequence ID" value="KAG0257175.1"/>
    <property type="molecule type" value="Genomic_DNA"/>
</dbReference>
<name>A0A9P6Q2F5_9FUNG</name>
<dbReference type="GO" id="GO:0005576">
    <property type="term" value="C:extracellular region"/>
    <property type="evidence" value="ECO:0007669"/>
    <property type="project" value="TreeGrafter"/>
</dbReference>
<evidence type="ECO:0000313" key="4">
    <source>
        <dbReference type="Proteomes" id="UP000726737"/>
    </source>
</evidence>
<evidence type="ECO:0000313" key="3">
    <source>
        <dbReference type="EMBL" id="KAG0257175.1"/>
    </source>
</evidence>
<organism evidence="3 4">
    <name type="scientific">Mortierella polycephala</name>
    <dbReference type="NCBI Taxonomy" id="41804"/>
    <lineage>
        <taxon>Eukaryota</taxon>
        <taxon>Fungi</taxon>
        <taxon>Fungi incertae sedis</taxon>
        <taxon>Mucoromycota</taxon>
        <taxon>Mortierellomycotina</taxon>
        <taxon>Mortierellomycetes</taxon>
        <taxon>Mortierellales</taxon>
        <taxon>Mortierellaceae</taxon>
        <taxon>Mortierella</taxon>
    </lineage>
</organism>
<protein>
    <submittedName>
        <fullName evidence="3">Chitinase 1</fullName>
    </submittedName>
</protein>
<dbReference type="PANTHER" id="PTHR45708:SF49">
    <property type="entry name" value="ENDOCHITINASE"/>
    <property type="match status" value="1"/>
</dbReference>
<comment type="caution">
    <text evidence="3">The sequence shown here is derived from an EMBL/GenBank/DDBJ whole genome shotgun (WGS) entry which is preliminary data.</text>
</comment>
<keyword evidence="1" id="KW-0378">Hydrolase</keyword>
<dbReference type="OrthoDB" id="6020543at2759"/>
<dbReference type="GO" id="GO:0004568">
    <property type="term" value="F:chitinase activity"/>
    <property type="evidence" value="ECO:0007669"/>
    <property type="project" value="TreeGrafter"/>
</dbReference>
<evidence type="ECO:0000256" key="2">
    <source>
        <dbReference type="ARBA" id="ARBA00023295"/>
    </source>
</evidence>
<dbReference type="PANTHER" id="PTHR45708">
    <property type="entry name" value="ENDOCHITINASE"/>
    <property type="match status" value="1"/>
</dbReference>
<dbReference type="SUPFAM" id="SSF51445">
    <property type="entry name" value="(Trans)glycosidases"/>
    <property type="match status" value="1"/>
</dbReference>
<accession>A0A9P6Q2F5</accession>